<proteinExistence type="predicted"/>
<gene>
    <name evidence="1" type="ORF">AALO_G00138710</name>
</gene>
<keyword evidence="2" id="KW-1185">Reference proteome</keyword>
<organism evidence="1 2">
    <name type="scientific">Alosa alosa</name>
    <name type="common">allis shad</name>
    <dbReference type="NCBI Taxonomy" id="278164"/>
    <lineage>
        <taxon>Eukaryota</taxon>
        <taxon>Metazoa</taxon>
        <taxon>Chordata</taxon>
        <taxon>Craniata</taxon>
        <taxon>Vertebrata</taxon>
        <taxon>Euteleostomi</taxon>
        <taxon>Actinopterygii</taxon>
        <taxon>Neopterygii</taxon>
        <taxon>Teleostei</taxon>
        <taxon>Clupei</taxon>
        <taxon>Clupeiformes</taxon>
        <taxon>Clupeoidei</taxon>
        <taxon>Clupeidae</taxon>
        <taxon>Alosa</taxon>
    </lineage>
</organism>
<dbReference type="EMBL" id="JADWDJ010000010">
    <property type="protein sequence ID" value="KAG5274657.1"/>
    <property type="molecule type" value="Genomic_DNA"/>
</dbReference>
<dbReference type="AlphaFoldDB" id="A0AAV6GMR9"/>
<sequence>MMAASTEKKMFAVNVKSYTESGTIIHLKNALKHLNIALTWHEVLEELCPDLFPSLLPTSLTVTDD</sequence>
<dbReference type="Proteomes" id="UP000823561">
    <property type="component" value="Chromosome 10"/>
</dbReference>
<protein>
    <submittedName>
        <fullName evidence="1">Uncharacterized protein</fullName>
    </submittedName>
</protein>
<evidence type="ECO:0000313" key="1">
    <source>
        <dbReference type="EMBL" id="KAG5274657.1"/>
    </source>
</evidence>
<evidence type="ECO:0000313" key="2">
    <source>
        <dbReference type="Proteomes" id="UP000823561"/>
    </source>
</evidence>
<reference evidence="1" key="1">
    <citation type="submission" date="2020-10" db="EMBL/GenBank/DDBJ databases">
        <title>Chromosome-scale genome assembly of the Allis shad, Alosa alosa.</title>
        <authorList>
            <person name="Margot Z."/>
            <person name="Christophe K."/>
            <person name="Cabau C."/>
            <person name="Louis A."/>
            <person name="Berthelot C."/>
            <person name="Parey E."/>
            <person name="Roest Crollius H."/>
            <person name="Montfort J."/>
            <person name="Robinson-Rechavi M."/>
            <person name="Bucao C."/>
            <person name="Bouchez O."/>
            <person name="Gislard M."/>
            <person name="Lluch J."/>
            <person name="Milhes M."/>
            <person name="Lampietro C."/>
            <person name="Lopez Roques C."/>
            <person name="Donnadieu C."/>
            <person name="Braasch I."/>
            <person name="Desvignes T."/>
            <person name="Postlethwait J."/>
            <person name="Bobe J."/>
            <person name="Guiguen Y."/>
        </authorList>
    </citation>
    <scope>NUCLEOTIDE SEQUENCE</scope>
    <source>
        <strain evidence="1">M-15738</strain>
        <tissue evidence="1">Blood</tissue>
    </source>
</reference>
<accession>A0AAV6GMR9</accession>
<name>A0AAV6GMR9_9TELE</name>
<comment type="caution">
    <text evidence="1">The sequence shown here is derived from an EMBL/GenBank/DDBJ whole genome shotgun (WGS) entry which is preliminary data.</text>
</comment>